<dbReference type="WBParaSite" id="SCUD_0002229001-mRNA-1">
    <property type="protein sequence ID" value="SCUD_0002229001-mRNA-1"/>
    <property type="gene ID" value="SCUD_0002229001"/>
</dbReference>
<evidence type="ECO:0000313" key="2">
    <source>
        <dbReference type="Proteomes" id="UP000279833"/>
    </source>
</evidence>
<protein>
    <submittedName>
        <fullName evidence="3">PABS domain-containing protein</fullName>
    </submittedName>
</protein>
<evidence type="ECO:0000313" key="1">
    <source>
        <dbReference type="EMBL" id="VDP78372.1"/>
    </source>
</evidence>
<dbReference type="AlphaFoldDB" id="A0A183L4M6"/>
<name>A0A183L4M6_9TREM</name>
<dbReference type="Proteomes" id="UP000279833">
    <property type="component" value="Unassembled WGS sequence"/>
</dbReference>
<sequence>MNVNFERVFVEIGGITETQPHGTDQVAFYRLRPDYTVFCTADYIKLPQQVRYVNCCVHQFGDKQ</sequence>
<accession>A0A183L4M6</accession>
<keyword evidence="2" id="KW-1185">Reference proteome</keyword>
<gene>
    <name evidence="1" type="ORF">SCUD_LOCUS22285</name>
</gene>
<reference evidence="3" key="1">
    <citation type="submission" date="2016-06" db="UniProtKB">
        <authorList>
            <consortium name="WormBaseParasite"/>
        </authorList>
    </citation>
    <scope>IDENTIFICATION</scope>
</reference>
<organism evidence="3">
    <name type="scientific">Schistosoma curassoni</name>
    <dbReference type="NCBI Taxonomy" id="6186"/>
    <lineage>
        <taxon>Eukaryota</taxon>
        <taxon>Metazoa</taxon>
        <taxon>Spiralia</taxon>
        <taxon>Lophotrochozoa</taxon>
        <taxon>Platyhelminthes</taxon>
        <taxon>Trematoda</taxon>
        <taxon>Digenea</taxon>
        <taxon>Strigeidida</taxon>
        <taxon>Schistosomatoidea</taxon>
        <taxon>Schistosomatidae</taxon>
        <taxon>Schistosoma</taxon>
    </lineage>
</organism>
<dbReference type="STRING" id="6186.A0A183L4M6"/>
<proteinExistence type="predicted"/>
<evidence type="ECO:0000313" key="3">
    <source>
        <dbReference type="WBParaSite" id="SCUD_0002229001-mRNA-1"/>
    </source>
</evidence>
<reference evidence="1 2" key="2">
    <citation type="submission" date="2018-11" db="EMBL/GenBank/DDBJ databases">
        <authorList>
            <consortium name="Pathogen Informatics"/>
        </authorList>
    </citation>
    <scope>NUCLEOTIDE SEQUENCE [LARGE SCALE GENOMIC DNA]</scope>
    <source>
        <strain evidence="1">Dakar</strain>
        <strain evidence="2">Dakar, Senegal</strain>
    </source>
</reference>
<dbReference type="EMBL" id="UZAK01048881">
    <property type="protein sequence ID" value="VDP78372.1"/>
    <property type="molecule type" value="Genomic_DNA"/>
</dbReference>